<name>A0ABS4AVU7_9PROT</name>
<dbReference type="RefSeq" id="WP_209352878.1">
    <property type="nucleotide sequence ID" value="NZ_JAGIYZ010000016.1"/>
</dbReference>
<evidence type="ECO:0000313" key="2">
    <source>
        <dbReference type="Proteomes" id="UP000680815"/>
    </source>
</evidence>
<dbReference type="Proteomes" id="UP000680815">
    <property type="component" value="Unassembled WGS sequence"/>
</dbReference>
<organism evidence="1 2">
    <name type="scientific">Roseomonas nitratireducens</name>
    <dbReference type="NCBI Taxonomy" id="2820810"/>
    <lineage>
        <taxon>Bacteria</taxon>
        <taxon>Pseudomonadati</taxon>
        <taxon>Pseudomonadota</taxon>
        <taxon>Alphaproteobacteria</taxon>
        <taxon>Acetobacterales</taxon>
        <taxon>Roseomonadaceae</taxon>
        <taxon>Roseomonas</taxon>
    </lineage>
</organism>
<keyword evidence="2" id="KW-1185">Reference proteome</keyword>
<evidence type="ECO:0000313" key="1">
    <source>
        <dbReference type="EMBL" id="MBP0465488.1"/>
    </source>
</evidence>
<gene>
    <name evidence="1" type="ORF">J5Y09_16300</name>
</gene>
<proteinExistence type="predicted"/>
<protein>
    <submittedName>
        <fullName evidence="1">Uncharacterized protein</fullName>
    </submittedName>
</protein>
<comment type="caution">
    <text evidence="1">The sequence shown here is derived from an EMBL/GenBank/DDBJ whole genome shotgun (WGS) entry which is preliminary data.</text>
</comment>
<accession>A0ABS4AVU7</accession>
<sequence length="322" mass="33326">MDIATPRRRIVHDMLFGIDGSGWHPPELRDGIGFRRSGPGRLSILRVALPAGAGRGEAQLLLLADEAIPAPALFLNGHALDTASRRVGPGAVLDFTWGEDAMPEPGLAEFWFLADRMEHVPASGGGMRSMGFRLCALGLETAEAGPTTAPDAVARIAGERFLREILPVAPGRLRLAFRETEGARVVEAVTEGARLGPTPVPGLAIGLRADGNALHVRLGAPGGALLAATLRGAGPLVLPGALAPRDALLMARFLAALPSAYGAWLDTAMRGAAPDAALLGAWRRDVARLARAAECALAVALADGPSVFGADPAAPFAWPVVG</sequence>
<dbReference type="EMBL" id="JAGIYZ010000016">
    <property type="protein sequence ID" value="MBP0465488.1"/>
    <property type="molecule type" value="Genomic_DNA"/>
</dbReference>
<reference evidence="1 2" key="1">
    <citation type="submission" date="2021-03" db="EMBL/GenBank/DDBJ databases">
        <authorList>
            <person name="So Y."/>
        </authorList>
    </citation>
    <scope>NUCLEOTIDE SEQUENCE [LARGE SCALE GENOMIC DNA]</scope>
    <source>
        <strain evidence="1 2">PWR1</strain>
    </source>
</reference>